<evidence type="ECO:0000256" key="2">
    <source>
        <dbReference type="ARBA" id="ARBA00022448"/>
    </source>
</evidence>
<dbReference type="InterPro" id="IPR005279">
    <property type="entry name" value="Dipep/tripep_permease"/>
</dbReference>
<feature type="transmembrane region" description="Helical" evidence="10">
    <location>
        <begin position="373"/>
        <end position="393"/>
    </location>
</feature>
<keyword evidence="9" id="KW-0175">Coiled coil</keyword>
<feature type="transmembrane region" description="Helical" evidence="10">
    <location>
        <begin position="6"/>
        <end position="25"/>
    </location>
</feature>
<feature type="transmembrane region" description="Helical" evidence="10">
    <location>
        <begin position="339"/>
        <end position="361"/>
    </location>
</feature>
<feature type="transmembrane region" description="Helical" evidence="10">
    <location>
        <begin position="610"/>
        <end position="628"/>
    </location>
</feature>
<dbReference type="PANTHER" id="PTHR23517">
    <property type="entry name" value="RESISTANCE PROTEIN MDTM, PUTATIVE-RELATED-RELATED"/>
    <property type="match status" value="1"/>
</dbReference>
<evidence type="ECO:0000256" key="1">
    <source>
        <dbReference type="ARBA" id="ARBA00004651"/>
    </source>
</evidence>
<keyword evidence="5" id="KW-0571">Peptide transport</keyword>
<keyword evidence="6 10" id="KW-1133">Transmembrane helix</keyword>
<feature type="transmembrane region" description="Helical" evidence="10">
    <location>
        <begin position="76"/>
        <end position="96"/>
    </location>
</feature>
<feature type="transmembrane region" description="Helical" evidence="10">
    <location>
        <begin position="103"/>
        <end position="121"/>
    </location>
</feature>
<feature type="transmembrane region" description="Helical" evidence="10">
    <location>
        <begin position="46"/>
        <end position="64"/>
    </location>
</feature>
<comment type="caution">
    <text evidence="11">The sequence shown here is derived from an EMBL/GenBank/DDBJ whole genome shotgun (WGS) entry which is preliminary data.</text>
</comment>
<dbReference type="NCBIfam" id="TIGR00924">
    <property type="entry name" value="yjdL_sub1_fam"/>
    <property type="match status" value="1"/>
</dbReference>
<dbReference type="InterPro" id="IPR036259">
    <property type="entry name" value="MFS_trans_sf"/>
</dbReference>
<dbReference type="GO" id="GO:0006857">
    <property type="term" value="P:oligopeptide transport"/>
    <property type="evidence" value="ECO:0007669"/>
    <property type="project" value="InterPro"/>
</dbReference>
<dbReference type="PROSITE" id="PS01023">
    <property type="entry name" value="PTR2_2"/>
    <property type="match status" value="1"/>
</dbReference>
<feature type="transmembrane region" description="Helical" evidence="10">
    <location>
        <begin position="194"/>
        <end position="214"/>
    </location>
</feature>
<feature type="transmembrane region" description="Helical" evidence="10">
    <location>
        <begin position="399"/>
        <end position="416"/>
    </location>
</feature>
<evidence type="ECO:0000256" key="10">
    <source>
        <dbReference type="SAM" id="Phobius"/>
    </source>
</evidence>
<sequence>MHPAYKLMFIAWAAVAAWVAFVIILNRKIHPKALFALFMVELWERFSYYGMRAILVLYMTSELAKGGFAFDDAKAYGIYGAYGALVYLTPILGGFFADKIMGFRNAIIWGALLMAAGQFTLFLNNQATFYIGLALLVIGNGFFKPNISSMIGRFYPEGDPRRDGAFTIFYMGINIGAFLTPLTCGAIGEIEGWQYGFLTAGIGMVLGFLIFLWAQRKGWYENHGLRPEEPAKPIVKGIGNTVLPYLTTILLVPVAWVLILKNDVVDVMLAVLAIGILGYLLFLAAKYDTVQKQRIWVIVLLLLFTTVFWTFFELAGSAMNLFTERNVNKTFLGMTFTTTFFQSVNPLFIMLFAPVFSWLWITLGKSGKEPAAPYKFAVGLSLLGLGFLVLTLGNTAAKAGLVPAFFLIMLYLLHTLGELTLSPVGLSLVTKLSPAKIVGMLMGIWFLSSSIAHQAGKHIARFTTVSEAKIISNPEFKKYVSDERLFKVLSSENFITQLKEMSTEKALTSEQTLTNLNEGLEKPVYAVATLQIREAVERANELSNELLRTRALEESKKTFLIYADNGDTRDYGIIPQEEASKLLESSISGLVISSLRNDSLNLGLGVFRNLGLFAIGCGVVLFLLGPMVSRWMHGIK</sequence>
<comment type="similarity">
    <text evidence="8">Belongs to the major facilitator superfamily. Proton-dependent oligopeptide transporter (POT/PTR) (TC 2.A.17) family.</text>
</comment>
<dbReference type="RefSeq" id="WP_114365682.1">
    <property type="nucleotide sequence ID" value="NZ_BHZF01000001.1"/>
</dbReference>
<evidence type="ECO:0000256" key="6">
    <source>
        <dbReference type="ARBA" id="ARBA00022989"/>
    </source>
</evidence>
<dbReference type="InterPro" id="IPR000109">
    <property type="entry name" value="POT_fam"/>
</dbReference>
<keyword evidence="7 10" id="KW-0472">Membrane</keyword>
<dbReference type="Gene3D" id="1.20.1250.20">
    <property type="entry name" value="MFS general substrate transporter like domains"/>
    <property type="match status" value="1"/>
</dbReference>
<dbReference type="AlphaFoldDB" id="A0A369ACN2"/>
<keyword evidence="12" id="KW-1185">Reference proteome</keyword>
<dbReference type="CDD" id="cd17346">
    <property type="entry name" value="MFS_DtpA_like"/>
    <property type="match status" value="1"/>
</dbReference>
<accession>A0A369ACN2</accession>
<protein>
    <submittedName>
        <fullName evidence="11">POT family proton-dependent oligopeptide transporter</fullName>
    </submittedName>
</protein>
<evidence type="ECO:0000256" key="7">
    <source>
        <dbReference type="ARBA" id="ARBA00023136"/>
    </source>
</evidence>
<evidence type="ECO:0000256" key="8">
    <source>
        <dbReference type="RuleBase" id="RU003755"/>
    </source>
</evidence>
<gene>
    <name evidence="11" type="ORF">DES35_101457</name>
</gene>
<keyword evidence="3" id="KW-1003">Cell membrane</keyword>
<feature type="transmembrane region" description="Helical" evidence="10">
    <location>
        <begin position="295"/>
        <end position="319"/>
    </location>
</feature>
<feature type="coiled-coil region" evidence="9">
    <location>
        <begin position="525"/>
        <end position="552"/>
    </location>
</feature>
<organism evidence="11 12">
    <name type="scientific">Schleiferia thermophila</name>
    <dbReference type="NCBI Taxonomy" id="884107"/>
    <lineage>
        <taxon>Bacteria</taxon>
        <taxon>Pseudomonadati</taxon>
        <taxon>Bacteroidota</taxon>
        <taxon>Flavobacteriia</taxon>
        <taxon>Flavobacteriales</taxon>
        <taxon>Schleiferiaceae</taxon>
        <taxon>Schleiferia</taxon>
    </lineage>
</organism>
<evidence type="ECO:0000256" key="9">
    <source>
        <dbReference type="SAM" id="Coils"/>
    </source>
</evidence>
<evidence type="ECO:0000256" key="4">
    <source>
        <dbReference type="ARBA" id="ARBA00022692"/>
    </source>
</evidence>
<keyword evidence="4 8" id="KW-0812">Transmembrane</keyword>
<feature type="transmembrane region" description="Helical" evidence="10">
    <location>
        <begin position="164"/>
        <end position="188"/>
    </location>
</feature>
<dbReference type="EMBL" id="QPJS01000001">
    <property type="protein sequence ID" value="RCX05174.1"/>
    <property type="molecule type" value="Genomic_DNA"/>
</dbReference>
<evidence type="ECO:0000256" key="5">
    <source>
        <dbReference type="ARBA" id="ARBA00022856"/>
    </source>
</evidence>
<feature type="transmembrane region" description="Helical" evidence="10">
    <location>
        <begin position="265"/>
        <end position="283"/>
    </location>
</feature>
<name>A0A369ACN2_9FLAO</name>
<dbReference type="GO" id="GO:1904680">
    <property type="term" value="F:peptide transmembrane transporter activity"/>
    <property type="evidence" value="ECO:0007669"/>
    <property type="project" value="InterPro"/>
</dbReference>
<evidence type="ECO:0000256" key="3">
    <source>
        <dbReference type="ARBA" id="ARBA00022475"/>
    </source>
</evidence>
<dbReference type="InterPro" id="IPR018456">
    <property type="entry name" value="PTR2_symporter_CS"/>
</dbReference>
<dbReference type="SUPFAM" id="SSF103473">
    <property type="entry name" value="MFS general substrate transporter"/>
    <property type="match status" value="1"/>
</dbReference>
<feature type="transmembrane region" description="Helical" evidence="10">
    <location>
        <begin position="437"/>
        <end position="456"/>
    </location>
</feature>
<evidence type="ECO:0000313" key="12">
    <source>
        <dbReference type="Proteomes" id="UP000253517"/>
    </source>
</evidence>
<dbReference type="GO" id="GO:0005886">
    <property type="term" value="C:plasma membrane"/>
    <property type="evidence" value="ECO:0007669"/>
    <property type="project" value="UniProtKB-SubCell"/>
</dbReference>
<dbReference type="InterPro" id="IPR050171">
    <property type="entry name" value="MFS_Transporters"/>
</dbReference>
<comment type="subcellular location">
    <subcellularLocation>
        <location evidence="1">Cell membrane</location>
        <topology evidence="1">Multi-pass membrane protein</topology>
    </subcellularLocation>
    <subcellularLocation>
        <location evidence="8">Membrane</location>
        <topology evidence="8">Multi-pass membrane protein</topology>
    </subcellularLocation>
</comment>
<reference evidence="11 12" key="1">
    <citation type="submission" date="2018-07" db="EMBL/GenBank/DDBJ databases">
        <title>Genomic Encyclopedia of Type Strains, Phase IV (KMG-IV): sequencing the most valuable type-strain genomes for metagenomic binning, comparative biology and taxonomic classification.</title>
        <authorList>
            <person name="Goeker M."/>
        </authorList>
    </citation>
    <scope>NUCLEOTIDE SEQUENCE [LARGE SCALE GENOMIC DNA]</scope>
    <source>
        <strain evidence="11 12">DSM 21410</strain>
    </source>
</reference>
<proteinExistence type="inferred from homology"/>
<keyword evidence="5" id="KW-0653">Protein transport</keyword>
<dbReference type="Proteomes" id="UP000253517">
    <property type="component" value="Unassembled WGS sequence"/>
</dbReference>
<dbReference type="PANTHER" id="PTHR23517:SF15">
    <property type="entry name" value="PROTON-DEPENDENT OLIGOPEPTIDE FAMILY TRANSPORT PROTEIN"/>
    <property type="match status" value="1"/>
</dbReference>
<keyword evidence="2 8" id="KW-0813">Transport</keyword>
<feature type="transmembrane region" description="Helical" evidence="10">
    <location>
        <begin position="127"/>
        <end position="143"/>
    </location>
</feature>
<evidence type="ECO:0000313" key="11">
    <source>
        <dbReference type="EMBL" id="RCX05174.1"/>
    </source>
</evidence>
<dbReference type="Pfam" id="PF00854">
    <property type="entry name" value="PTR2"/>
    <property type="match status" value="1"/>
</dbReference>
<feature type="transmembrane region" description="Helical" evidence="10">
    <location>
        <begin position="234"/>
        <end position="259"/>
    </location>
</feature>